<evidence type="ECO:0000256" key="3">
    <source>
        <dbReference type="ARBA" id="ARBA00004613"/>
    </source>
</evidence>
<name>A0A401NZH9_SCYTO</name>
<keyword evidence="22" id="KW-0732">Signal</keyword>
<evidence type="ECO:0000256" key="4">
    <source>
        <dbReference type="ARBA" id="ARBA00005964"/>
    </source>
</evidence>
<feature type="active site" description="Acyl-ester intermediate" evidence="20">
    <location>
        <position position="245"/>
    </location>
</feature>
<dbReference type="Proteomes" id="UP000288216">
    <property type="component" value="Unassembled WGS sequence"/>
</dbReference>
<keyword evidence="6" id="KW-0719">Serine esterase</keyword>
<evidence type="ECO:0000256" key="19">
    <source>
        <dbReference type="ARBA" id="ARBA00062521"/>
    </source>
</evidence>
<dbReference type="Gene3D" id="3.40.50.1820">
    <property type="entry name" value="alpha/beta hydrolase"/>
    <property type="match status" value="1"/>
</dbReference>
<keyword evidence="12" id="KW-1015">Disulfide bond</keyword>
<keyword evidence="11" id="KW-0472">Membrane</keyword>
<evidence type="ECO:0000256" key="16">
    <source>
        <dbReference type="ARBA" id="ARBA00037444"/>
    </source>
</evidence>
<dbReference type="InterPro" id="IPR019826">
    <property type="entry name" value="Carboxylesterase_B_AS"/>
</dbReference>
<comment type="subunit">
    <text evidence="17">Homotetramer; disulfide-linked. Dimer of dimers.</text>
</comment>
<keyword evidence="5" id="KW-1003">Cell membrane</keyword>
<dbReference type="EC" id="3.1.1.-" evidence="21"/>
<evidence type="ECO:0000313" key="26">
    <source>
        <dbReference type="Proteomes" id="UP000288216"/>
    </source>
</evidence>
<dbReference type="PROSITE" id="PS00941">
    <property type="entry name" value="CARBOXYLESTERASE_B_2"/>
    <property type="match status" value="1"/>
</dbReference>
<comment type="function">
    <text evidence="18">Terminates signal transduction at the neuromuscular junction by rapid hydrolysis of the acetylcholine released into the synaptic cleft. May be involved in cell-cell interactions.</text>
</comment>
<evidence type="ECO:0000256" key="21">
    <source>
        <dbReference type="RuleBase" id="RU361235"/>
    </source>
</evidence>
<keyword evidence="9" id="KW-0336">GPI-anchor</keyword>
<keyword evidence="7" id="KW-0964">Secreted</keyword>
<evidence type="ECO:0000256" key="20">
    <source>
        <dbReference type="PIRSR" id="PIRSR600997-1"/>
    </source>
</evidence>
<proteinExistence type="inferred from homology"/>
<reference evidence="25 26" key="1">
    <citation type="journal article" date="2018" name="Nat. Ecol. Evol.">
        <title>Shark genomes provide insights into elasmobranch evolution and the origin of vertebrates.</title>
        <authorList>
            <person name="Hara Y"/>
            <person name="Yamaguchi K"/>
            <person name="Onimaru K"/>
            <person name="Kadota M"/>
            <person name="Koyanagi M"/>
            <person name="Keeley SD"/>
            <person name="Tatsumi K"/>
            <person name="Tanaka K"/>
            <person name="Motone F"/>
            <person name="Kageyama Y"/>
            <person name="Nozu R"/>
            <person name="Adachi N"/>
            <person name="Nishimura O"/>
            <person name="Nakagawa R"/>
            <person name="Tanegashima C"/>
            <person name="Kiyatake I"/>
            <person name="Matsumoto R"/>
            <person name="Murakumo K"/>
            <person name="Nishida K"/>
            <person name="Terakita A"/>
            <person name="Kuratani S"/>
            <person name="Sato K"/>
            <person name="Hyodo S Kuraku.S."/>
        </authorList>
    </citation>
    <scope>NUCLEOTIDE SEQUENCE [LARGE SCALE GENOMIC DNA]</scope>
</reference>
<dbReference type="GO" id="GO:0005615">
    <property type="term" value="C:extracellular space"/>
    <property type="evidence" value="ECO:0007669"/>
    <property type="project" value="TreeGrafter"/>
</dbReference>
<accession>A0A401NZH9</accession>
<keyword evidence="14" id="KW-0449">Lipoprotein</keyword>
<dbReference type="OMA" id="YICPGID"/>
<keyword evidence="26" id="KW-1185">Reference proteome</keyword>
<dbReference type="SUPFAM" id="SSF53474">
    <property type="entry name" value="alpha/beta-Hydrolases"/>
    <property type="match status" value="1"/>
</dbReference>
<evidence type="ECO:0000256" key="12">
    <source>
        <dbReference type="ARBA" id="ARBA00023157"/>
    </source>
</evidence>
<evidence type="ECO:0000256" key="14">
    <source>
        <dbReference type="ARBA" id="ARBA00023288"/>
    </source>
</evidence>
<comment type="caution">
    <text evidence="25">The sequence shown here is derived from an EMBL/GenBank/DDBJ whole genome shotgun (WGS) entry which is preliminary data.</text>
</comment>
<dbReference type="GO" id="GO:0019695">
    <property type="term" value="P:choline metabolic process"/>
    <property type="evidence" value="ECO:0007669"/>
    <property type="project" value="TreeGrafter"/>
</dbReference>
<dbReference type="GO" id="GO:0005886">
    <property type="term" value="C:plasma membrane"/>
    <property type="evidence" value="ECO:0007669"/>
    <property type="project" value="UniProtKB-SubCell"/>
</dbReference>
<evidence type="ECO:0000256" key="1">
    <source>
        <dbReference type="ARBA" id="ARBA00004202"/>
    </source>
</evidence>
<dbReference type="CDD" id="cd00312">
    <property type="entry name" value="Esterase_lipase"/>
    <property type="match status" value="1"/>
</dbReference>
<dbReference type="GO" id="GO:0003990">
    <property type="term" value="F:acetylcholinesterase activity"/>
    <property type="evidence" value="ECO:0007669"/>
    <property type="project" value="TreeGrafter"/>
</dbReference>
<organism evidence="25 26">
    <name type="scientific">Scyliorhinus torazame</name>
    <name type="common">Cloudy catshark</name>
    <name type="synonym">Catulus torazame</name>
    <dbReference type="NCBI Taxonomy" id="75743"/>
    <lineage>
        <taxon>Eukaryota</taxon>
        <taxon>Metazoa</taxon>
        <taxon>Chordata</taxon>
        <taxon>Craniata</taxon>
        <taxon>Vertebrata</taxon>
        <taxon>Chondrichthyes</taxon>
        <taxon>Elasmobranchii</taxon>
        <taxon>Galeomorphii</taxon>
        <taxon>Galeoidea</taxon>
        <taxon>Carcharhiniformes</taxon>
        <taxon>Scyliorhinidae</taxon>
        <taxon>Scyliorhinus</taxon>
    </lineage>
</organism>
<evidence type="ECO:0000256" key="9">
    <source>
        <dbReference type="ARBA" id="ARBA00022622"/>
    </source>
</evidence>
<dbReference type="STRING" id="75743.A0A401NZH9"/>
<protein>
    <recommendedName>
        <fullName evidence="21">Carboxylic ester hydrolase</fullName>
        <ecNumber evidence="21">3.1.1.-</ecNumber>
    </recommendedName>
</protein>
<keyword evidence="10 21" id="KW-0378">Hydrolase</keyword>
<dbReference type="Pfam" id="PF00135">
    <property type="entry name" value="COesterase"/>
    <property type="match status" value="1"/>
</dbReference>
<gene>
    <name evidence="25" type="ORF">scyTo_0004938</name>
</gene>
<dbReference type="PANTHER" id="PTHR43918">
    <property type="entry name" value="ACETYLCHOLINESTERASE"/>
    <property type="match status" value="1"/>
</dbReference>
<dbReference type="InterPro" id="IPR019819">
    <property type="entry name" value="Carboxylesterase_B_CS"/>
</dbReference>
<comment type="catalytic activity">
    <reaction evidence="15">
        <text>an acylcholine + H2O = a carboxylate + choline + H(+)</text>
        <dbReference type="Rhea" id="RHEA:21964"/>
        <dbReference type="ChEBI" id="CHEBI:15354"/>
        <dbReference type="ChEBI" id="CHEBI:15377"/>
        <dbReference type="ChEBI" id="CHEBI:15378"/>
        <dbReference type="ChEBI" id="CHEBI:29067"/>
        <dbReference type="ChEBI" id="CHEBI:35287"/>
        <dbReference type="EC" id="3.1.1.8"/>
    </reaction>
</comment>
<evidence type="ECO:0000256" key="5">
    <source>
        <dbReference type="ARBA" id="ARBA00022475"/>
    </source>
</evidence>
<dbReference type="OrthoDB" id="9000293at2759"/>
<evidence type="ECO:0000313" key="25">
    <source>
        <dbReference type="EMBL" id="GCB66260.1"/>
    </source>
</evidence>
<evidence type="ECO:0000256" key="22">
    <source>
        <dbReference type="SAM" id="SignalP"/>
    </source>
</evidence>
<dbReference type="PROSITE" id="PS00122">
    <property type="entry name" value="CARBOXYLESTERASE_B_1"/>
    <property type="match status" value="1"/>
</dbReference>
<feature type="non-terminal residue" evidence="25">
    <location>
        <position position="1"/>
    </location>
</feature>
<dbReference type="InterPro" id="IPR029058">
    <property type="entry name" value="AB_hydrolase_fold"/>
</dbReference>
<dbReference type="InterPro" id="IPR000997">
    <property type="entry name" value="Cholinesterase"/>
</dbReference>
<evidence type="ECO:0000256" key="6">
    <source>
        <dbReference type="ARBA" id="ARBA00022487"/>
    </source>
</evidence>
<evidence type="ECO:0000256" key="7">
    <source>
        <dbReference type="ARBA" id="ARBA00022525"/>
    </source>
</evidence>
<feature type="chain" id="PRO_5019331858" description="Carboxylic ester hydrolase" evidence="22">
    <location>
        <begin position="45"/>
        <end position="620"/>
    </location>
</feature>
<dbReference type="PRINTS" id="PR00878">
    <property type="entry name" value="CHOLNESTRASE"/>
</dbReference>
<evidence type="ECO:0000259" key="23">
    <source>
        <dbReference type="Pfam" id="PF00135"/>
    </source>
</evidence>
<keyword evidence="8" id="KW-0597">Phosphoprotein</keyword>
<dbReference type="InterPro" id="IPR050654">
    <property type="entry name" value="AChE-related_enzymes"/>
</dbReference>
<dbReference type="GO" id="GO:0098552">
    <property type="term" value="C:side of membrane"/>
    <property type="evidence" value="ECO:0007669"/>
    <property type="project" value="UniProtKB-KW"/>
</dbReference>
<evidence type="ECO:0000256" key="17">
    <source>
        <dbReference type="ARBA" id="ARBA00038819"/>
    </source>
</evidence>
<evidence type="ECO:0000256" key="2">
    <source>
        <dbReference type="ARBA" id="ARBA00004609"/>
    </source>
</evidence>
<evidence type="ECO:0000256" key="18">
    <source>
        <dbReference type="ARBA" id="ARBA00057546"/>
    </source>
</evidence>
<dbReference type="InterPro" id="IPR014788">
    <property type="entry name" value="AChE_tetra"/>
</dbReference>
<comment type="subunit">
    <text evidence="19">Isoform H form is a homodimer; the asymmetric form is a disulfide-bonded oligomer composed of a collagenic subunit (Q) and a variable number of T catalytic subunits.</text>
</comment>
<comment type="similarity">
    <text evidence="4 21">Belongs to the type-B carboxylesterase/lipase family.</text>
</comment>
<comment type="function">
    <text evidence="16">Esterase with broad substrate specificity. Contributes to the inactivation of the neurotransmitter acetylcholine. Can degrade neurotoxic organophosphate esters.</text>
</comment>
<dbReference type="PANTHER" id="PTHR43918:SF5">
    <property type="entry name" value="CHOLINESTERASE"/>
    <property type="match status" value="1"/>
</dbReference>
<dbReference type="Pfam" id="PF08674">
    <property type="entry name" value="AChE_tetra"/>
    <property type="match status" value="1"/>
</dbReference>
<feature type="active site" description="Charge relay system" evidence="20">
    <location>
        <position position="372"/>
    </location>
</feature>
<comment type="subcellular location">
    <subcellularLocation>
        <location evidence="2">Cell membrane</location>
        <topology evidence="2">Lipid-anchor</topology>
        <topology evidence="2">GPI-anchor</topology>
    </subcellularLocation>
    <subcellularLocation>
        <location evidence="1">Cell membrane</location>
        <topology evidence="1">Peripheral membrane protein</topology>
    </subcellularLocation>
    <subcellularLocation>
        <location evidence="3">Secreted</location>
    </subcellularLocation>
</comment>
<evidence type="ECO:0000256" key="13">
    <source>
        <dbReference type="ARBA" id="ARBA00023180"/>
    </source>
</evidence>
<evidence type="ECO:0000259" key="24">
    <source>
        <dbReference type="Pfam" id="PF08674"/>
    </source>
</evidence>
<dbReference type="GO" id="GO:0006581">
    <property type="term" value="P:acetylcholine catabolic process"/>
    <property type="evidence" value="ECO:0007669"/>
    <property type="project" value="TreeGrafter"/>
</dbReference>
<feature type="domain" description="Acetylcholinesterase tetramerisation" evidence="24">
    <location>
        <begin position="589"/>
        <end position="617"/>
    </location>
</feature>
<feature type="domain" description="Carboxylesterase type B" evidence="23">
    <location>
        <begin position="50"/>
        <end position="569"/>
    </location>
</feature>
<keyword evidence="13" id="KW-0325">Glycoprotein</keyword>
<feature type="signal peptide" evidence="22">
    <location>
        <begin position="1"/>
        <end position="44"/>
    </location>
</feature>
<evidence type="ECO:0000256" key="8">
    <source>
        <dbReference type="ARBA" id="ARBA00022553"/>
    </source>
</evidence>
<dbReference type="InterPro" id="IPR002018">
    <property type="entry name" value="CarbesteraseB"/>
</dbReference>
<dbReference type="AlphaFoldDB" id="A0A401NZH9"/>
<evidence type="ECO:0000256" key="11">
    <source>
        <dbReference type="ARBA" id="ARBA00023136"/>
    </source>
</evidence>
<dbReference type="FunFam" id="3.40.50.1820:FF:000029">
    <property type="entry name" value="Acetylcholinesterase"/>
    <property type="match status" value="1"/>
</dbReference>
<sequence length="620" mass="69219">TELMGTGGCRACIQSMMRLKRQPSFLTCHIILLWFLLTLEPLSSLPSEEELVITTSQGKVKGTSVNVLSGSVTTFLGIPYAEPPIAELRFKKPVPKRPWSGLLNANTYPNTCYQYVDSSSPVASWEEMWNPNTQLSEDCLYLNVWVPSPRPRNTDVMVWIFGGGFFSGTASLAVYDGRYLAQVENVIVVSMNYRLGALGFFAWPGSHDVPGNMGLFDQRLALKWVQDNIVAFGGNPRSVTLFGESAGAASVHLHILSAESHALFTRAILQSGSANAQWAVLQSAEAKRRAAILASNLECPSGNEAELVNCLRGKQPQEIVEKSLGILTNNILSGCVFLPVVDGDFLTALPAKLIQMGNFKQLQILAGVNKDEGSYFLLYEAPGFSKDTDSLITREQFLKGVNISVPETDDIGLGAIDFEYIDSTDENDTMKNRDALINVAGDYNFVCPLLDFTTKFAGRGNTAYVYLFNQHASNAEWPQWMGVMHGYEIEFVFGIPLKEGSSYTMAEKTLSRNMMHYWANFAKTGDPNEPELHGMRWPNYTPSTQKYITLNTHTTGISMKHRARQCAFWNQFLPKLLLRTGIISESELWKKELDRWNSYMLDWKSKFNDYSSKKDNCTSV</sequence>
<evidence type="ECO:0000256" key="15">
    <source>
        <dbReference type="ARBA" id="ARBA00036543"/>
    </source>
</evidence>
<evidence type="ECO:0000256" key="10">
    <source>
        <dbReference type="ARBA" id="ARBA00022801"/>
    </source>
</evidence>
<feature type="active site" description="Charge relay system" evidence="20">
    <location>
        <position position="485"/>
    </location>
</feature>
<dbReference type="EMBL" id="BFAA01001491">
    <property type="protein sequence ID" value="GCB66260.1"/>
    <property type="molecule type" value="Genomic_DNA"/>
</dbReference>